<comment type="caution">
    <text evidence="2">The sequence shown here is derived from an EMBL/GenBank/DDBJ whole genome shotgun (WGS) entry which is preliminary data.</text>
</comment>
<dbReference type="InterPro" id="IPR011335">
    <property type="entry name" value="Restrct_endonuc-II-like"/>
</dbReference>
<evidence type="ECO:0000313" key="2">
    <source>
        <dbReference type="EMBL" id="MEV4684781.1"/>
    </source>
</evidence>
<name>A0ABV3I1R0_9ACTN</name>
<feature type="domain" description="DUF559" evidence="1">
    <location>
        <begin position="108"/>
        <end position="174"/>
    </location>
</feature>
<proteinExistence type="predicted"/>
<dbReference type="RefSeq" id="WP_364599932.1">
    <property type="nucleotide sequence ID" value="NZ_JBFAQK010000059.1"/>
</dbReference>
<dbReference type="Proteomes" id="UP001552521">
    <property type="component" value="Unassembled WGS sequence"/>
</dbReference>
<reference evidence="2 3" key="1">
    <citation type="submission" date="2024-06" db="EMBL/GenBank/DDBJ databases">
        <title>The Natural Products Discovery Center: Release of the First 8490 Sequenced Strains for Exploring Actinobacteria Biosynthetic Diversity.</title>
        <authorList>
            <person name="Kalkreuter E."/>
            <person name="Kautsar S.A."/>
            <person name="Yang D."/>
            <person name="Bader C.D."/>
            <person name="Teijaro C.N."/>
            <person name="Fluegel L."/>
            <person name="Davis C.M."/>
            <person name="Simpson J.R."/>
            <person name="Lauterbach L."/>
            <person name="Steele A.D."/>
            <person name="Gui C."/>
            <person name="Meng S."/>
            <person name="Li G."/>
            <person name="Viehrig K."/>
            <person name="Ye F."/>
            <person name="Su P."/>
            <person name="Kiefer A.F."/>
            <person name="Nichols A."/>
            <person name="Cepeda A.J."/>
            <person name="Yan W."/>
            <person name="Fan B."/>
            <person name="Jiang Y."/>
            <person name="Adhikari A."/>
            <person name="Zheng C.-J."/>
            <person name="Schuster L."/>
            <person name="Cowan T.M."/>
            <person name="Smanski M.J."/>
            <person name="Chevrette M.G."/>
            <person name="De Carvalho L.P.S."/>
            <person name="Shen B."/>
        </authorList>
    </citation>
    <scope>NUCLEOTIDE SEQUENCE [LARGE SCALE GENOMIC DNA]</scope>
    <source>
        <strain evidence="2 3">NPDC049344</strain>
    </source>
</reference>
<organism evidence="2 3">
    <name type="scientific">Streptomyces kurssanovii</name>
    <dbReference type="NCBI Taxonomy" id="67312"/>
    <lineage>
        <taxon>Bacteria</taxon>
        <taxon>Bacillati</taxon>
        <taxon>Actinomycetota</taxon>
        <taxon>Actinomycetes</taxon>
        <taxon>Kitasatosporales</taxon>
        <taxon>Streptomycetaceae</taxon>
        <taxon>Streptomyces</taxon>
    </lineage>
</organism>
<gene>
    <name evidence="2" type="ORF">AB0K36_28905</name>
</gene>
<dbReference type="EMBL" id="JBFAQK010000059">
    <property type="protein sequence ID" value="MEV4684781.1"/>
    <property type="molecule type" value="Genomic_DNA"/>
</dbReference>
<evidence type="ECO:0000313" key="3">
    <source>
        <dbReference type="Proteomes" id="UP001552521"/>
    </source>
</evidence>
<accession>A0ABV3I1R0</accession>
<sequence>MTTPVRTVGDLLRAGPRDGAVVAADSALSPRRVANVSRPALVTRAGLASELAAPLRGAQQARRWLRLTDSAAGSPAETFARLRMHDVGLHPASQVVLRTTGGRTFRPDFLFRGEGLVVEIEGYAFHGTRPAHERDARRFNELAGCAGVRRVLRFTAREVFQSPDAVVASIRHALADLARA</sequence>
<dbReference type="Pfam" id="PF04480">
    <property type="entry name" value="DUF559"/>
    <property type="match status" value="1"/>
</dbReference>
<protein>
    <submittedName>
        <fullName evidence="2">DUF559 domain-containing protein</fullName>
    </submittedName>
</protein>
<dbReference type="InterPro" id="IPR007569">
    <property type="entry name" value="DUF559"/>
</dbReference>
<evidence type="ECO:0000259" key="1">
    <source>
        <dbReference type="Pfam" id="PF04480"/>
    </source>
</evidence>
<dbReference type="SUPFAM" id="SSF52980">
    <property type="entry name" value="Restriction endonuclease-like"/>
    <property type="match status" value="1"/>
</dbReference>
<keyword evidence="3" id="KW-1185">Reference proteome</keyword>
<dbReference type="Gene3D" id="3.40.960.10">
    <property type="entry name" value="VSR Endonuclease"/>
    <property type="match status" value="1"/>
</dbReference>